<gene>
    <name evidence="2" type="ORF">CBR_g9142</name>
</gene>
<comment type="caution">
    <text evidence="2">The sequence shown here is derived from an EMBL/GenBank/DDBJ whole genome shotgun (WGS) entry which is preliminary data.</text>
</comment>
<feature type="transmembrane region" description="Helical" evidence="1">
    <location>
        <begin position="33"/>
        <end position="55"/>
    </location>
</feature>
<dbReference type="EMBL" id="BFEA01000152">
    <property type="protein sequence ID" value="GBG71732.1"/>
    <property type="molecule type" value="Genomic_DNA"/>
</dbReference>
<evidence type="ECO:0000256" key="1">
    <source>
        <dbReference type="SAM" id="Phobius"/>
    </source>
</evidence>
<name>A0A388KNW2_CHABU</name>
<dbReference type="AlphaFoldDB" id="A0A388KNW2"/>
<keyword evidence="1" id="KW-0472">Membrane</keyword>
<evidence type="ECO:0000313" key="2">
    <source>
        <dbReference type="EMBL" id="GBG71732.1"/>
    </source>
</evidence>
<dbReference type="Gramene" id="GBG71732">
    <property type="protein sequence ID" value="GBG71732"/>
    <property type="gene ID" value="CBR_g9142"/>
</dbReference>
<keyword evidence="3" id="KW-1185">Reference proteome</keyword>
<accession>A0A388KNW2</accession>
<organism evidence="2 3">
    <name type="scientific">Chara braunii</name>
    <name type="common">Braun's stonewort</name>
    <dbReference type="NCBI Taxonomy" id="69332"/>
    <lineage>
        <taxon>Eukaryota</taxon>
        <taxon>Viridiplantae</taxon>
        <taxon>Streptophyta</taxon>
        <taxon>Charophyceae</taxon>
        <taxon>Charales</taxon>
        <taxon>Characeae</taxon>
        <taxon>Chara</taxon>
    </lineage>
</organism>
<reference evidence="2 3" key="1">
    <citation type="journal article" date="2018" name="Cell">
        <title>The Chara Genome: Secondary Complexity and Implications for Plant Terrestrialization.</title>
        <authorList>
            <person name="Nishiyama T."/>
            <person name="Sakayama H."/>
            <person name="Vries J.D."/>
            <person name="Buschmann H."/>
            <person name="Saint-Marcoux D."/>
            <person name="Ullrich K.K."/>
            <person name="Haas F.B."/>
            <person name="Vanderstraeten L."/>
            <person name="Becker D."/>
            <person name="Lang D."/>
            <person name="Vosolsobe S."/>
            <person name="Rombauts S."/>
            <person name="Wilhelmsson P.K.I."/>
            <person name="Janitza P."/>
            <person name="Kern R."/>
            <person name="Heyl A."/>
            <person name="Rumpler F."/>
            <person name="Villalobos L.I.A.C."/>
            <person name="Clay J.M."/>
            <person name="Skokan R."/>
            <person name="Toyoda A."/>
            <person name="Suzuki Y."/>
            <person name="Kagoshima H."/>
            <person name="Schijlen E."/>
            <person name="Tajeshwar N."/>
            <person name="Catarino B."/>
            <person name="Hetherington A.J."/>
            <person name="Saltykova A."/>
            <person name="Bonnot C."/>
            <person name="Breuninger H."/>
            <person name="Symeonidi A."/>
            <person name="Radhakrishnan G.V."/>
            <person name="Van Nieuwerburgh F."/>
            <person name="Deforce D."/>
            <person name="Chang C."/>
            <person name="Karol K.G."/>
            <person name="Hedrich R."/>
            <person name="Ulvskov P."/>
            <person name="Glockner G."/>
            <person name="Delwiche C.F."/>
            <person name="Petrasek J."/>
            <person name="Van de Peer Y."/>
            <person name="Friml J."/>
            <person name="Beilby M."/>
            <person name="Dolan L."/>
            <person name="Kohara Y."/>
            <person name="Sugano S."/>
            <person name="Fujiyama A."/>
            <person name="Delaux P.-M."/>
            <person name="Quint M."/>
            <person name="TheiBen G."/>
            <person name="Hagemann M."/>
            <person name="Harholt J."/>
            <person name="Dunand C."/>
            <person name="Zachgo S."/>
            <person name="Langdale J."/>
            <person name="Maumus F."/>
            <person name="Straeten D.V.D."/>
            <person name="Gould S.B."/>
            <person name="Rensing S.A."/>
        </authorList>
    </citation>
    <scope>NUCLEOTIDE SEQUENCE [LARGE SCALE GENOMIC DNA]</scope>
    <source>
        <strain evidence="2 3">S276</strain>
    </source>
</reference>
<protein>
    <submittedName>
        <fullName evidence="2">Uncharacterized protein</fullName>
    </submittedName>
</protein>
<proteinExistence type="predicted"/>
<sequence>MFDWIHVSTLDACLGEEEEEEGGGARRSQRRRFLQATIAPAFVNGLPSMFVLPLISRDSNALLAVRDARLLSCNQLAAGTVIVP</sequence>
<keyword evidence="1" id="KW-1133">Transmembrane helix</keyword>
<evidence type="ECO:0000313" key="3">
    <source>
        <dbReference type="Proteomes" id="UP000265515"/>
    </source>
</evidence>
<keyword evidence="1" id="KW-0812">Transmembrane</keyword>
<dbReference type="Proteomes" id="UP000265515">
    <property type="component" value="Unassembled WGS sequence"/>
</dbReference>